<accession>A0A9P6CFY7</accession>
<dbReference type="PANTHER" id="PTHR31465:SF1">
    <property type="entry name" value="PROTEIN RTA1-RELATED"/>
    <property type="match status" value="1"/>
</dbReference>
<evidence type="ECO:0000256" key="5">
    <source>
        <dbReference type="SAM" id="Phobius"/>
    </source>
</evidence>
<dbReference type="PANTHER" id="PTHR31465">
    <property type="entry name" value="PROTEIN RTA1-RELATED"/>
    <property type="match status" value="1"/>
</dbReference>
<comment type="subcellular location">
    <subcellularLocation>
        <location evidence="1">Membrane</location>
        <topology evidence="1">Multi-pass membrane protein</topology>
    </subcellularLocation>
</comment>
<proteinExistence type="predicted"/>
<comment type="caution">
    <text evidence="6">The sequence shown here is derived from an EMBL/GenBank/DDBJ whole genome shotgun (WGS) entry which is preliminary data.</text>
</comment>
<evidence type="ECO:0000256" key="2">
    <source>
        <dbReference type="ARBA" id="ARBA00022692"/>
    </source>
</evidence>
<dbReference type="Pfam" id="PF04479">
    <property type="entry name" value="RTA1"/>
    <property type="match status" value="1"/>
</dbReference>
<feature type="transmembrane region" description="Helical" evidence="5">
    <location>
        <begin position="170"/>
        <end position="197"/>
    </location>
</feature>
<feature type="transmembrane region" description="Helical" evidence="5">
    <location>
        <begin position="133"/>
        <end position="158"/>
    </location>
</feature>
<protein>
    <submittedName>
        <fullName evidence="6">RTA1 like protein-domain-containing protein</fullName>
    </submittedName>
</protein>
<evidence type="ECO:0000313" key="7">
    <source>
        <dbReference type="Proteomes" id="UP000807353"/>
    </source>
</evidence>
<keyword evidence="7" id="KW-1185">Reference proteome</keyword>
<feature type="transmembrane region" description="Helical" evidence="5">
    <location>
        <begin position="256"/>
        <end position="274"/>
    </location>
</feature>
<reference evidence="6" key="1">
    <citation type="submission" date="2020-11" db="EMBL/GenBank/DDBJ databases">
        <authorList>
            <consortium name="DOE Joint Genome Institute"/>
            <person name="Ahrendt S."/>
            <person name="Riley R."/>
            <person name="Andreopoulos W."/>
            <person name="Labutti K."/>
            <person name="Pangilinan J."/>
            <person name="Ruiz-Duenas F.J."/>
            <person name="Barrasa J.M."/>
            <person name="Sanchez-Garcia M."/>
            <person name="Camarero S."/>
            <person name="Miyauchi S."/>
            <person name="Serrano A."/>
            <person name="Linde D."/>
            <person name="Babiker R."/>
            <person name="Drula E."/>
            <person name="Ayuso-Fernandez I."/>
            <person name="Pacheco R."/>
            <person name="Padilla G."/>
            <person name="Ferreira P."/>
            <person name="Barriuso J."/>
            <person name="Kellner H."/>
            <person name="Castanera R."/>
            <person name="Alfaro M."/>
            <person name="Ramirez L."/>
            <person name="Pisabarro A.G."/>
            <person name="Kuo A."/>
            <person name="Tritt A."/>
            <person name="Lipzen A."/>
            <person name="He G."/>
            <person name="Yan M."/>
            <person name="Ng V."/>
            <person name="Cullen D."/>
            <person name="Martin F."/>
            <person name="Rosso M.-N."/>
            <person name="Henrissat B."/>
            <person name="Hibbett D."/>
            <person name="Martinez A.T."/>
            <person name="Grigoriev I.V."/>
        </authorList>
    </citation>
    <scope>NUCLEOTIDE SEQUENCE</scope>
    <source>
        <strain evidence="6">CBS 247.69</strain>
    </source>
</reference>
<keyword evidence="2 5" id="KW-0812">Transmembrane</keyword>
<name>A0A9P6CFY7_9AGAR</name>
<sequence>MTELVVGRVGTRPPPGDPYADPQNDPYNPLRYITSNILTGLILTVAISHTHNFWRWGARWMLSMVIGSYVFAFGLSTRFGLHLYPQSKELYIVQYLFVVLAPCAYIAADYVLLGQLGVHLHAEQFLSISARRITVIFIMSDVSTFLIQAVGGSISASANDFTTNRIGSRIFLAGLVIQLLSFVTFTSLYCLFLYRIYTRKPDIWTLDKSKSWYNDWRALGAALLVSCIGIMVRSIFRVIELSEGYQGHLATTESYFYALDTLPLFIAVAVYIPFWPGRFINKADPDRVQNDGIPAEQRIDRKSLEFGKAGAGELVP</sequence>
<organism evidence="6 7">
    <name type="scientific">Collybia nuda</name>
    <dbReference type="NCBI Taxonomy" id="64659"/>
    <lineage>
        <taxon>Eukaryota</taxon>
        <taxon>Fungi</taxon>
        <taxon>Dikarya</taxon>
        <taxon>Basidiomycota</taxon>
        <taxon>Agaricomycotina</taxon>
        <taxon>Agaricomycetes</taxon>
        <taxon>Agaricomycetidae</taxon>
        <taxon>Agaricales</taxon>
        <taxon>Tricholomatineae</taxon>
        <taxon>Clitocybaceae</taxon>
        <taxon>Collybia</taxon>
    </lineage>
</organism>
<feature type="transmembrane region" description="Helical" evidence="5">
    <location>
        <begin position="218"/>
        <end position="236"/>
    </location>
</feature>
<feature type="transmembrane region" description="Helical" evidence="5">
    <location>
        <begin position="30"/>
        <end position="48"/>
    </location>
</feature>
<feature type="transmembrane region" description="Helical" evidence="5">
    <location>
        <begin position="92"/>
        <end position="112"/>
    </location>
</feature>
<dbReference type="Proteomes" id="UP000807353">
    <property type="component" value="Unassembled WGS sequence"/>
</dbReference>
<dbReference type="InterPro" id="IPR007568">
    <property type="entry name" value="RTA1"/>
</dbReference>
<dbReference type="AlphaFoldDB" id="A0A9P6CFY7"/>
<keyword evidence="4 5" id="KW-0472">Membrane</keyword>
<dbReference type="GO" id="GO:0016020">
    <property type="term" value="C:membrane"/>
    <property type="evidence" value="ECO:0007669"/>
    <property type="project" value="UniProtKB-SubCell"/>
</dbReference>
<evidence type="ECO:0000256" key="1">
    <source>
        <dbReference type="ARBA" id="ARBA00004141"/>
    </source>
</evidence>
<evidence type="ECO:0000313" key="6">
    <source>
        <dbReference type="EMBL" id="KAF9464497.1"/>
    </source>
</evidence>
<evidence type="ECO:0000256" key="3">
    <source>
        <dbReference type="ARBA" id="ARBA00022989"/>
    </source>
</evidence>
<feature type="transmembrane region" description="Helical" evidence="5">
    <location>
        <begin position="60"/>
        <end position="80"/>
    </location>
</feature>
<evidence type="ECO:0000256" key="4">
    <source>
        <dbReference type="ARBA" id="ARBA00023136"/>
    </source>
</evidence>
<keyword evidence="3 5" id="KW-1133">Transmembrane helix</keyword>
<dbReference type="EMBL" id="MU150254">
    <property type="protein sequence ID" value="KAF9464497.1"/>
    <property type="molecule type" value="Genomic_DNA"/>
</dbReference>
<dbReference type="OrthoDB" id="3358017at2759"/>
<gene>
    <name evidence="6" type="ORF">BDZ94DRAFT_1235443</name>
</gene>